<dbReference type="OrthoDB" id="2599194at2"/>
<organism evidence="1 2">
    <name type="scientific">Flagellimonas pacifica</name>
    <dbReference type="NCBI Taxonomy" id="1247520"/>
    <lineage>
        <taxon>Bacteria</taxon>
        <taxon>Pseudomonadati</taxon>
        <taxon>Bacteroidota</taxon>
        <taxon>Flavobacteriia</taxon>
        <taxon>Flavobacteriales</taxon>
        <taxon>Flavobacteriaceae</taxon>
        <taxon>Flagellimonas</taxon>
    </lineage>
</organism>
<keyword evidence="2" id="KW-1185">Reference proteome</keyword>
<dbReference type="EMBL" id="OBEH01000006">
    <property type="protein sequence ID" value="SNZ01564.1"/>
    <property type="molecule type" value="Genomic_DNA"/>
</dbReference>
<dbReference type="Gene3D" id="1.20.120.450">
    <property type="entry name" value="dinb family like domain"/>
    <property type="match status" value="1"/>
</dbReference>
<dbReference type="InterPro" id="IPR011463">
    <property type="entry name" value="DUF1569"/>
</dbReference>
<name>A0A285MWK8_9FLAO</name>
<reference evidence="2" key="1">
    <citation type="submission" date="2017-09" db="EMBL/GenBank/DDBJ databases">
        <authorList>
            <person name="Varghese N."/>
            <person name="Submissions S."/>
        </authorList>
    </citation>
    <scope>NUCLEOTIDE SEQUENCE [LARGE SCALE GENOMIC DNA]</scope>
    <source>
        <strain evidence="2">DSM 25885</strain>
    </source>
</reference>
<dbReference type="Proteomes" id="UP000219048">
    <property type="component" value="Unassembled WGS sequence"/>
</dbReference>
<evidence type="ECO:0000313" key="1">
    <source>
        <dbReference type="EMBL" id="SNZ01564.1"/>
    </source>
</evidence>
<protein>
    <recommendedName>
        <fullName evidence="3">DUF1569 domain-containing protein</fullName>
    </recommendedName>
</protein>
<dbReference type="Pfam" id="PF07606">
    <property type="entry name" value="DUF1569"/>
    <property type="match status" value="1"/>
</dbReference>
<proteinExistence type="predicted"/>
<accession>A0A285MWK8</accession>
<sequence length="149" mass="17774">MKSLFETETHYEVLTRIEGLNESSKGLWGKMEVGQMLHHCQFPLSLALGRYEMKKPSLIMKLLFKSFKKGMYDNKPWKPNMPTAKPFKVLDRKNFEPEKETLVDLINDFHQEKNRKTWEPHPAFGVFTHEQWGQMQYKHLDHHLRQFGV</sequence>
<dbReference type="AlphaFoldDB" id="A0A285MWK8"/>
<evidence type="ECO:0000313" key="2">
    <source>
        <dbReference type="Proteomes" id="UP000219048"/>
    </source>
</evidence>
<dbReference type="RefSeq" id="WP_097047009.1">
    <property type="nucleotide sequence ID" value="NZ_OBEH01000006.1"/>
</dbReference>
<evidence type="ECO:0008006" key="3">
    <source>
        <dbReference type="Google" id="ProtNLM"/>
    </source>
</evidence>
<gene>
    <name evidence="1" type="ORF">SAMN06265377_3406</name>
</gene>
<dbReference type="InterPro" id="IPR034660">
    <property type="entry name" value="DinB/YfiT-like"/>
</dbReference>